<dbReference type="InterPro" id="IPR000847">
    <property type="entry name" value="LysR_HTH_N"/>
</dbReference>
<evidence type="ECO:0000256" key="4">
    <source>
        <dbReference type="ARBA" id="ARBA00023163"/>
    </source>
</evidence>
<evidence type="ECO:0000313" key="6">
    <source>
        <dbReference type="EMBL" id="CAG5077119.1"/>
    </source>
</evidence>
<evidence type="ECO:0000256" key="2">
    <source>
        <dbReference type="ARBA" id="ARBA00023015"/>
    </source>
</evidence>
<reference evidence="6 7" key="1">
    <citation type="submission" date="2021-04" db="EMBL/GenBank/DDBJ databases">
        <authorList>
            <person name="Rakotoarivonina H."/>
        </authorList>
    </citation>
    <scope>NUCLEOTIDE SEQUENCE [LARGE SCALE GENOMIC DNA]</scope>
    <source>
        <strain evidence="6 7">XE</strain>
    </source>
</reference>
<sequence>MLSNLKIDVDQIRTFVCVAEHGSISRAAEAMGVSPSTVNSRIRALGKELDANLVERSGKGVALTPKGELLLGYLMRSLDLLEEGAAEVKRLKSREQPALIAADAEIGTWFLPQVMALYREKYPDVHTNVMLTDSSIIIDWVMNGKVDIGLIQGPVVHKGVKAMKICSSPVIPVFSPRHPLADKGVLTARDLTEHRLIAPGQPSDEWGRIRQWFARQKTAFPQAVTADHPETMKQFVYRDIGYTFSPLLAVQEDVKSGRLRTAALRPALPIHRDAYMVSHRSLPMRRVAAQFRDYLLQEAFAS</sequence>
<accession>A0ABN7RJE1</accession>
<dbReference type="Gene3D" id="3.40.190.290">
    <property type="match status" value="1"/>
</dbReference>
<keyword evidence="4" id="KW-0804">Transcription</keyword>
<dbReference type="Pfam" id="PF00126">
    <property type="entry name" value="HTH_1"/>
    <property type="match status" value="1"/>
</dbReference>
<dbReference type="EMBL" id="CAJRAY010000005">
    <property type="protein sequence ID" value="CAG5077119.1"/>
    <property type="molecule type" value="Genomic_DNA"/>
</dbReference>
<dbReference type="PROSITE" id="PS50931">
    <property type="entry name" value="HTH_LYSR"/>
    <property type="match status" value="1"/>
</dbReference>
<dbReference type="InterPro" id="IPR036388">
    <property type="entry name" value="WH-like_DNA-bd_sf"/>
</dbReference>
<name>A0ABN7RJE1_THEXY</name>
<evidence type="ECO:0000256" key="3">
    <source>
        <dbReference type="ARBA" id="ARBA00023125"/>
    </source>
</evidence>
<feature type="domain" description="HTH lysR-type" evidence="5">
    <location>
        <begin position="7"/>
        <end position="64"/>
    </location>
</feature>
<dbReference type="CDD" id="cd05466">
    <property type="entry name" value="PBP2_LTTR_substrate"/>
    <property type="match status" value="1"/>
</dbReference>
<dbReference type="Pfam" id="PF03466">
    <property type="entry name" value="LysR_substrate"/>
    <property type="match status" value="1"/>
</dbReference>
<dbReference type="InterPro" id="IPR005119">
    <property type="entry name" value="LysR_subst-bd"/>
</dbReference>
<dbReference type="Gene3D" id="1.10.10.10">
    <property type="entry name" value="Winged helix-like DNA-binding domain superfamily/Winged helix DNA-binding domain"/>
    <property type="match status" value="1"/>
</dbReference>
<evidence type="ECO:0000259" key="5">
    <source>
        <dbReference type="PROSITE" id="PS50931"/>
    </source>
</evidence>
<dbReference type="InterPro" id="IPR036390">
    <property type="entry name" value="WH_DNA-bd_sf"/>
</dbReference>
<keyword evidence="3" id="KW-0238">DNA-binding</keyword>
<evidence type="ECO:0000256" key="1">
    <source>
        <dbReference type="ARBA" id="ARBA00009437"/>
    </source>
</evidence>
<organism evidence="6 7">
    <name type="scientific">Thermobacillus xylanilyticus</name>
    <dbReference type="NCBI Taxonomy" id="76633"/>
    <lineage>
        <taxon>Bacteria</taxon>
        <taxon>Bacillati</taxon>
        <taxon>Bacillota</taxon>
        <taxon>Bacilli</taxon>
        <taxon>Bacillales</taxon>
        <taxon>Paenibacillaceae</taxon>
        <taxon>Thermobacillus</taxon>
    </lineage>
</organism>
<protein>
    <submittedName>
        <fullName evidence="6">LysR substrate binding domain Regulator</fullName>
    </submittedName>
</protein>
<proteinExistence type="inferred from homology"/>
<comment type="similarity">
    <text evidence="1">Belongs to the LysR transcriptional regulatory family.</text>
</comment>
<keyword evidence="2" id="KW-0805">Transcription regulation</keyword>
<keyword evidence="7" id="KW-1185">Reference proteome</keyword>
<dbReference type="PANTHER" id="PTHR30126:SF39">
    <property type="entry name" value="HTH-TYPE TRANSCRIPTIONAL REGULATOR CYSL"/>
    <property type="match status" value="1"/>
</dbReference>
<dbReference type="Proteomes" id="UP000681526">
    <property type="component" value="Unassembled WGS sequence"/>
</dbReference>
<dbReference type="SUPFAM" id="SSF46785">
    <property type="entry name" value="Winged helix' DNA-binding domain"/>
    <property type="match status" value="1"/>
</dbReference>
<dbReference type="SUPFAM" id="SSF53850">
    <property type="entry name" value="Periplasmic binding protein-like II"/>
    <property type="match status" value="1"/>
</dbReference>
<dbReference type="PANTHER" id="PTHR30126">
    <property type="entry name" value="HTH-TYPE TRANSCRIPTIONAL REGULATOR"/>
    <property type="match status" value="1"/>
</dbReference>
<gene>
    <name evidence="6" type="primary">Txxe3942-lysR1</name>
    <name evidence="6" type="ORF">TXXE_01180</name>
</gene>
<evidence type="ECO:0000313" key="7">
    <source>
        <dbReference type="Proteomes" id="UP000681526"/>
    </source>
</evidence>
<dbReference type="RefSeq" id="WP_015255767.1">
    <property type="nucleotide sequence ID" value="NZ_CAJRAY010000005.1"/>
</dbReference>
<comment type="caution">
    <text evidence="6">The sequence shown here is derived from an EMBL/GenBank/DDBJ whole genome shotgun (WGS) entry which is preliminary data.</text>
</comment>